<protein>
    <submittedName>
        <fullName evidence="2">Pentapeptide repeat-containing protein</fullName>
    </submittedName>
</protein>
<reference evidence="2 3" key="1">
    <citation type="submission" date="2021-01" db="EMBL/GenBank/DDBJ databases">
        <title>Genome Sequence and Methylation Pattern of Haloterrigena salifodinae BOL5-1, An Extremely Halophilic Archaeon from a Bolivian Salt Mine.</title>
        <authorList>
            <person name="DasSarma P."/>
            <person name="Anton B.P."/>
            <person name="DasSarma S.L."/>
            <person name="von Ehrenheim H.A.L."/>
            <person name="Martinez F.L."/>
            <person name="Guzman D."/>
            <person name="Roberts R.J."/>
            <person name="DasSarma S."/>
        </authorList>
    </citation>
    <scope>NUCLEOTIDE SEQUENCE [LARGE SCALE GENOMIC DNA]</scope>
    <source>
        <strain evidence="2 3">BOL5-1</strain>
    </source>
</reference>
<evidence type="ECO:0000313" key="2">
    <source>
        <dbReference type="EMBL" id="QRV15900.1"/>
    </source>
</evidence>
<name>A0A8T8E369_9EURY</name>
<evidence type="ECO:0000256" key="1">
    <source>
        <dbReference type="SAM" id="MobiDB-lite"/>
    </source>
</evidence>
<dbReference type="AlphaFoldDB" id="A0A8T8E369"/>
<dbReference type="KEGG" id="hsal:JMJ58_03065"/>
<accession>A0A8T8E369</accession>
<gene>
    <name evidence="2" type="ORF">JMJ58_03065</name>
</gene>
<evidence type="ECO:0000313" key="3">
    <source>
        <dbReference type="Proteomes" id="UP000637819"/>
    </source>
</evidence>
<dbReference type="InterPro" id="IPR001646">
    <property type="entry name" value="5peptide_repeat"/>
</dbReference>
<dbReference type="Proteomes" id="UP000637819">
    <property type="component" value="Chromosome"/>
</dbReference>
<dbReference type="SUPFAM" id="SSF141571">
    <property type="entry name" value="Pentapeptide repeat-like"/>
    <property type="match status" value="1"/>
</dbReference>
<dbReference type="EMBL" id="CP069188">
    <property type="protein sequence ID" value="QRV15900.1"/>
    <property type="molecule type" value="Genomic_DNA"/>
</dbReference>
<dbReference type="Gene3D" id="2.160.20.80">
    <property type="entry name" value="E3 ubiquitin-protein ligase SopA"/>
    <property type="match status" value="1"/>
</dbReference>
<proteinExistence type="predicted"/>
<dbReference type="Pfam" id="PF00805">
    <property type="entry name" value="Pentapeptide"/>
    <property type="match status" value="1"/>
</dbReference>
<sequence length="113" mass="12641">MSEFIGGTIRDSDFTAAELSESDFTDCRMINCDFIDANLSGSRFLGADLDDRTEFGGQLLSEYEADKLAEPDFLHQQLDIPQISDRGFGRDTDPITETPPESQFKSIPKWPAK</sequence>
<keyword evidence="3" id="KW-1185">Reference proteome</keyword>
<feature type="region of interest" description="Disordered" evidence="1">
    <location>
        <begin position="83"/>
        <end position="113"/>
    </location>
</feature>
<organism evidence="2 3">
    <name type="scientific">Haloterrigena salifodinae</name>
    <dbReference type="NCBI Taxonomy" id="2675099"/>
    <lineage>
        <taxon>Archaea</taxon>
        <taxon>Methanobacteriati</taxon>
        <taxon>Methanobacteriota</taxon>
        <taxon>Stenosarchaea group</taxon>
        <taxon>Halobacteria</taxon>
        <taxon>Halobacteriales</taxon>
        <taxon>Natrialbaceae</taxon>
        <taxon>Haloterrigena</taxon>
    </lineage>
</organism>